<organism evidence="3 4">
    <name type="scientific">Hymenobacter perfusus</name>
    <dbReference type="NCBI Taxonomy" id="1236770"/>
    <lineage>
        <taxon>Bacteria</taxon>
        <taxon>Pseudomonadati</taxon>
        <taxon>Bacteroidota</taxon>
        <taxon>Cytophagia</taxon>
        <taxon>Cytophagales</taxon>
        <taxon>Hymenobacteraceae</taxon>
        <taxon>Hymenobacter</taxon>
    </lineage>
</organism>
<feature type="region of interest" description="Disordered" evidence="2">
    <location>
        <begin position="129"/>
        <end position="161"/>
    </location>
</feature>
<feature type="region of interest" description="Disordered" evidence="2">
    <location>
        <begin position="1"/>
        <end position="29"/>
    </location>
</feature>
<evidence type="ECO:0000256" key="2">
    <source>
        <dbReference type="SAM" id="MobiDB-lite"/>
    </source>
</evidence>
<dbReference type="InterPro" id="IPR036869">
    <property type="entry name" value="J_dom_sf"/>
</dbReference>
<gene>
    <name evidence="3" type="ORF">EI293_11355</name>
</gene>
<proteinExistence type="predicted"/>
<evidence type="ECO:0000313" key="4">
    <source>
        <dbReference type="Proteomes" id="UP000270291"/>
    </source>
</evidence>
<dbReference type="Gene3D" id="1.10.287.110">
    <property type="entry name" value="DnaJ domain"/>
    <property type="match status" value="1"/>
</dbReference>
<dbReference type="Proteomes" id="UP000270291">
    <property type="component" value="Unassembled WGS sequence"/>
</dbReference>
<feature type="coiled-coil region" evidence="1">
    <location>
        <begin position="33"/>
        <end position="60"/>
    </location>
</feature>
<sequence>MNLHNPLTDLPAANQLPTPAPAEAPGTPAQQAFREAVAQVEGLRQRLRELRQEQAEARRRYWQQVGPAAETVVRARQALFPPLEEALLLGYFSRLEEQQITALIVGNAHSLQNRFGEDAAEVLRKYAPRRRAADDDEPAVTAAEPAAAAEPLDPTLPPHEQAAQAAQAARARRKTKQQKAEEATAQAARDQEQQLLSNTKTLYRQLARAHHPDLVQDETTQQHRTQLMQRITEAYETNDLYTLLQLLSETAPTSAADDTVLIRYTQALQQQQQELKQQLNELKYGENGFSGSTGKKREQEIRQLKRHLRAEAEYLLHVTQLVQEPADLRQLLRELAAEGHVTV</sequence>
<accession>A0A3R9PQ78</accession>
<dbReference type="RefSeq" id="WP_125437685.1">
    <property type="nucleotide sequence ID" value="NZ_RWIU01000003.1"/>
</dbReference>
<dbReference type="EMBL" id="RWIU01000003">
    <property type="protein sequence ID" value="RSK43484.1"/>
    <property type="molecule type" value="Genomic_DNA"/>
</dbReference>
<feature type="coiled-coil region" evidence="1">
    <location>
        <begin position="166"/>
        <end position="193"/>
    </location>
</feature>
<keyword evidence="4" id="KW-1185">Reference proteome</keyword>
<dbReference type="SUPFAM" id="SSF46565">
    <property type="entry name" value="Chaperone J-domain"/>
    <property type="match status" value="1"/>
</dbReference>
<comment type="caution">
    <text evidence="3">The sequence shown here is derived from an EMBL/GenBank/DDBJ whole genome shotgun (WGS) entry which is preliminary data.</text>
</comment>
<reference evidence="3 4" key="1">
    <citation type="submission" date="2018-12" db="EMBL/GenBank/DDBJ databases">
        <authorList>
            <person name="Feng G."/>
            <person name="Zhu H."/>
        </authorList>
    </citation>
    <scope>NUCLEOTIDE SEQUENCE [LARGE SCALE GENOMIC DNA]</scope>
    <source>
        <strain evidence="3 4">LMG 26000</strain>
    </source>
</reference>
<keyword evidence="1" id="KW-0175">Coiled coil</keyword>
<evidence type="ECO:0000256" key="1">
    <source>
        <dbReference type="SAM" id="Coils"/>
    </source>
</evidence>
<evidence type="ECO:0000313" key="3">
    <source>
        <dbReference type="EMBL" id="RSK43484.1"/>
    </source>
</evidence>
<protein>
    <submittedName>
        <fullName evidence="3">J domain-containing protein</fullName>
    </submittedName>
</protein>
<feature type="compositionally biased region" description="Low complexity" evidence="2">
    <location>
        <begin position="139"/>
        <end position="153"/>
    </location>
</feature>
<dbReference type="OrthoDB" id="114754at2"/>
<dbReference type="AlphaFoldDB" id="A0A3R9PQ78"/>
<name>A0A3R9PQ78_9BACT</name>